<dbReference type="InterPro" id="IPR029012">
    <property type="entry name" value="Helix_hairpin_bin_sf"/>
</dbReference>
<dbReference type="Gene3D" id="3.30.420.220">
    <property type="match status" value="1"/>
</dbReference>
<feature type="domain" description="Nop" evidence="3">
    <location>
        <begin position="267"/>
        <end position="382"/>
    </location>
</feature>
<accession>A0ABY6HRD7</accession>
<dbReference type="Gene3D" id="1.10.150.460">
    <property type="match status" value="1"/>
</dbReference>
<feature type="compositionally biased region" description="Basic and acidic residues" evidence="2">
    <location>
        <begin position="389"/>
        <end position="406"/>
    </location>
</feature>
<dbReference type="SMART" id="SM00931">
    <property type="entry name" value="NOSIC"/>
    <property type="match status" value="1"/>
</dbReference>
<dbReference type="PANTHER" id="PTHR10894:SF0">
    <property type="entry name" value="NUCLEOLAR PROTEIN 56"/>
    <property type="match status" value="1"/>
</dbReference>
<protein>
    <recommendedName>
        <fullName evidence="3">Nop domain-containing protein</fullName>
    </recommendedName>
</protein>
<dbReference type="PROSITE" id="PS51358">
    <property type="entry name" value="NOP"/>
    <property type="match status" value="1"/>
</dbReference>
<dbReference type="InterPro" id="IPR002687">
    <property type="entry name" value="Nop_dom"/>
</dbReference>
<dbReference type="InterPro" id="IPR036070">
    <property type="entry name" value="Nop_dom_sf"/>
</dbReference>
<dbReference type="InterPro" id="IPR047099">
    <property type="entry name" value="Nop5_N_sf"/>
</dbReference>
<evidence type="ECO:0000259" key="3">
    <source>
        <dbReference type="PROSITE" id="PS51358"/>
    </source>
</evidence>
<evidence type="ECO:0000313" key="4">
    <source>
        <dbReference type="EMBL" id="UYP45965.1"/>
    </source>
</evidence>
<name>A0ABY6HRD7_9ARCH</name>
<evidence type="ECO:0000256" key="2">
    <source>
        <dbReference type="SAM" id="MobiDB-lite"/>
    </source>
</evidence>
<keyword evidence="5" id="KW-1185">Reference proteome</keyword>
<feature type="compositionally biased region" description="Basic and acidic residues" evidence="2">
    <location>
        <begin position="468"/>
        <end position="481"/>
    </location>
</feature>
<dbReference type="Gene3D" id="1.10.287.660">
    <property type="entry name" value="Helix hairpin bin"/>
    <property type="match status" value="1"/>
</dbReference>
<comment type="similarity">
    <text evidence="1">Belongs to the NOP5/NOP56 family.</text>
</comment>
<feature type="compositionally biased region" description="Gly residues" evidence="2">
    <location>
        <begin position="436"/>
        <end position="467"/>
    </location>
</feature>
<proteinExistence type="inferred from homology"/>
<reference evidence="4" key="1">
    <citation type="submission" date="2022-09" db="EMBL/GenBank/DDBJ databases">
        <title>Actin cytoskeleton and complex cell architecture in an #Asgard archaeon.</title>
        <authorList>
            <person name="Ponce Toledo R.I."/>
            <person name="Schleper C."/>
            <person name="Rodrigues Oliveira T."/>
            <person name="Wollweber F."/>
            <person name="Xu J."/>
            <person name="Rittmann S."/>
            <person name="Klingl A."/>
            <person name="Pilhofer M."/>
        </authorList>
    </citation>
    <scope>NUCLEOTIDE SEQUENCE</scope>
    <source>
        <strain evidence="4">B-35</strain>
    </source>
</reference>
<dbReference type="Pfam" id="PF01798">
    <property type="entry name" value="Nop"/>
    <property type="match status" value="1"/>
</dbReference>
<dbReference type="InterPro" id="IPR045056">
    <property type="entry name" value="Nop56/Nop58"/>
</dbReference>
<organism evidence="4 5">
    <name type="scientific">Candidatus Lokiarchaeum ossiferum</name>
    <dbReference type="NCBI Taxonomy" id="2951803"/>
    <lineage>
        <taxon>Archaea</taxon>
        <taxon>Promethearchaeati</taxon>
        <taxon>Promethearchaeota</taxon>
        <taxon>Promethearchaeia</taxon>
        <taxon>Promethearchaeales</taxon>
        <taxon>Promethearchaeaceae</taxon>
        <taxon>Candidatus Lokiarchaeum</taxon>
    </lineage>
</organism>
<dbReference type="InterPro" id="IPR042239">
    <property type="entry name" value="Nop_C"/>
</dbReference>
<gene>
    <name evidence="4" type="ORF">NEF87_002250</name>
</gene>
<sequence>MKALLLPSVHGVLAVKERTKKLLGYTFSDLTVKELANNYLMMQKGEIPEDLKIMLNTLKGQGVTSIEVEDPTYKPIIDSFEGLNGIICDDIAFLKECRENMIQFWMDSKIPFTAKKITERAKILSEIMIKAQIAESATQEDFQVKQAVDTIDDLDKSINFFSSRLREWYGLHFPELTDKLIGDNIQFARFVSKVGLRSNFTPEILQREIGLKEDRAIFLTEKAQRSMGGLLSPTDFQIIQDLSNRILDLHAYHDQLENYISETLGRITPNLKAVIGAPITAKLISIAGSLERLAYMSSSTIQVLGAEKALFKAMRAGGDTPKYGIIFQWNKIRGEKSYLRGKIARMVAGKISILAKVDYYKGEFIGDQYKVNIDKKIAHLQRQFPKPPVKKEYSRDKSNQYSDRSDRGKKKYDRNKSSGYSKGGKGGSSKGRKGGYNKGGKGSYSKGGKGSYNKGGKGSYSKGGKGGYNKDGKSKNYKKEN</sequence>
<evidence type="ECO:0000256" key="1">
    <source>
        <dbReference type="ARBA" id="ARBA00009211"/>
    </source>
</evidence>
<dbReference type="Gene3D" id="1.10.246.90">
    <property type="entry name" value="Nop domain"/>
    <property type="match status" value="1"/>
</dbReference>
<dbReference type="SUPFAM" id="SSF89124">
    <property type="entry name" value="Nop domain"/>
    <property type="match status" value="1"/>
</dbReference>
<evidence type="ECO:0000313" key="5">
    <source>
        <dbReference type="Proteomes" id="UP001208689"/>
    </source>
</evidence>
<dbReference type="PANTHER" id="PTHR10894">
    <property type="entry name" value="NUCLEOLAR PROTEIN 5 NUCLEOLAR PROTEIN NOP5 NOP58"/>
    <property type="match status" value="1"/>
</dbReference>
<feature type="region of interest" description="Disordered" evidence="2">
    <location>
        <begin position="382"/>
        <end position="481"/>
    </location>
</feature>
<dbReference type="Proteomes" id="UP001208689">
    <property type="component" value="Chromosome"/>
</dbReference>
<dbReference type="EMBL" id="CP104013">
    <property type="protein sequence ID" value="UYP45965.1"/>
    <property type="molecule type" value="Genomic_DNA"/>
</dbReference>
<dbReference type="InterPro" id="IPR012976">
    <property type="entry name" value="NOSIC"/>
</dbReference>